<dbReference type="InterPro" id="IPR027417">
    <property type="entry name" value="P-loop_NTPase"/>
</dbReference>
<comment type="caution">
    <text evidence="1">The sequence shown here is derived from an EMBL/GenBank/DDBJ whole genome shotgun (WGS) entry which is preliminary data.</text>
</comment>
<protein>
    <submittedName>
        <fullName evidence="1">AAA family ATPase</fullName>
    </submittedName>
</protein>
<gene>
    <name evidence="1" type="ORF">CVS27_06600</name>
</gene>
<evidence type="ECO:0000313" key="1">
    <source>
        <dbReference type="EMBL" id="POH74229.1"/>
    </source>
</evidence>
<organism evidence="1 2">
    <name type="scientific">Arthrobacter glacialis</name>
    <dbReference type="NCBI Taxonomy" id="1664"/>
    <lineage>
        <taxon>Bacteria</taxon>
        <taxon>Bacillati</taxon>
        <taxon>Actinomycetota</taxon>
        <taxon>Actinomycetes</taxon>
        <taxon>Micrococcales</taxon>
        <taxon>Micrococcaceae</taxon>
        <taxon>Arthrobacter</taxon>
    </lineage>
</organism>
<dbReference type="InterPro" id="IPR052922">
    <property type="entry name" value="Cytidylate_Kinase-2"/>
</dbReference>
<dbReference type="Proteomes" id="UP000237061">
    <property type="component" value="Unassembled WGS sequence"/>
</dbReference>
<proteinExistence type="predicted"/>
<dbReference type="AlphaFoldDB" id="A0A2S3ZYW6"/>
<sequence length="189" mass="21914">MLSATDPLPARPQRILVAGVSGSGKTSLAGRLGQLLEVPHTEIDALFHGPNWTERTDFMADVDHLSSAPGWVTEWQYRQARPLLAERADTLLWLDFPMPVSMWRLIRRTARRRLRREELWNGNFEGPLWTLFTDRDHIIRWGWQTRNKLKAAIPVLAQSQPHLQVVRLRSPREVEHWVKNLRHALAAGW</sequence>
<reference evidence="1 2" key="1">
    <citation type="submission" date="2018-01" db="EMBL/GenBank/DDBJ databases">
        <title>Arthrobacter sp. nov., from glaciers in China.</title>
        <authorList>
            <person name="Liu Q."/>
            <person name="Xin Y.-H."/>
        </authorList>
    </citation>
    <scope>NUCLEOTIDE SEQUENCE [LARGE SCALE GENOMIC DNA]</scope>
    <source>
        <strain evidence="1 2">HLT2-12-2</strain>
    </source>
</reference>
<dbReference type="SUPFAM" id="SSF52540">
    <property type="entry name" value="P-loop containing nucleoside triphosphate hydrolases"/>
    <property type="match status" value="1"/>
</dbReference>
<keyword evidence="2" id="KW-1185">Reference proteome</keyword>
<dbReference type="RefSeq" id="WP_103464938.1">
    <property type="nucleotide sequence ID" value="NZ_PPXC01000004.1"/>
</dbReference>
<name>A0A2S3ZYW6_ARTGL</name>
<dbReference type="PANTHER" id="PTHR37816">
    <property type="entry name" value="YALI0E33011P"/>
    <property type="match status" value="1"/>
</dbReference>
<dbReference type="Gene3D" id="3.40.50.300">
    <property type="entry name" value="P-loop containing nucleotide triphosphate hydrolases"/>
    <property type="match status" value="1"/>
</dbReference>
<accession>A0A2S3ZYW6</accession>
<dbReference type="EMBL" id="PPXC01000004">
    <property type="protein sequence ID" value="POH74229.1"/>
    <property type="molecule type" value="Genomic_DNA"/>
</dbReference>
<dbReference type="PANTHER" id="PTHR37816:SF1">
    <property type="entry name" value="TOXIN"/>
    <property type="match status" value="1"/>
</dbReference>
<evidence type="ECO:0000313" key="2">
    <source>
        <dbReference type="Proteomes" id="UP000237061"/>
    </source>
</evidence>